<evidence type="ECO:0008006" key="4">
    <source>
        <dbReference type="Google" id="ProtNLM"/>
    </source>
</evidence>
<keyword evidence="1" id="KW-1133">Transmembrane helix</keyword>
<keyword evidence="1" id="KW-0472">Membrane</keyword>
<feature type="transmembrane region" description="Helical" evidence="1">
    <location>
        <begin position="20"/>
        <end position="38"/>
    </location>
</feature>
<feature type="transmembrane region" description="Helical" evidence="1">
    <location>
        <begin position="45"/>
        <end position="61"/>
    </location>
</feature>
<accession>A0AAW9VD69</accession>
<dbReference type="AlphaFoldDB" id="A0AAW9VD69"/>
<proteinExistence type="predicted"/>
<name>A0AAW9VD69_9GAMM</name>
<protein>
    <recommendedName>
        <fullName evidence="4">Holin</fullName>
    </recommendedName>
</protein>
<dbReference type="Proteomes" id="UP000449944">
    <property type="component" value="Unassembled WGS sequence"/>
</dbReference>
<comment type="caution">
    <text evidence="2">The sequence shown here is derived from an EMBL/GenBank/DDBJ whole genome shotgun (WGS) entry which is preliminary data.</text>
</comment>
<sequence>MSTVLNYLNSISLWVDSHPLETADVFLLLASAITVFLYRYAKHRDSIVGTALFICWVYQIYETLVGERISAPSDVLFDGVIFLVIFSAGGNIMSIVVISKLMEKVKSIGLLMMRPFTFKVKK</sequence>
<keyword evidence="1" id="KW-0812">Transmembrane</keyword>
<evidence type="ECO:0000256" key="1">
    <source>
        <dbReference type="SAM" id="Phobius"/>
    </source>
</evidence>
<organism evidence="2 3">
    <name type="scientific">Providencia alcalifaciens</name>
    <dbReference type="NCBI Taxonomy" id="126385"/>
    <lineage>
        <taxon>Bacteria</taxon>
        <taxon>Pseudomonadati</taxon>
        <taxon>Pseudomonadota</taxon>
        <taxon>Gammaproteobacteria</taxon>
        <taxon>Enterobacterales</taxon>
        <taxon>Morganellaceae</taxon>
        <taxon>Providencia</taxon>
    </lineage>
</organism>
<reference evidence="2 3" key="1">
    <citation type="submission" date="2019-10" db="EMBL/GenBank/DDBJ databases">
        <title>Comparative genomic analysis of Providencia.</title>
        <authorList>
            <person name="Yuan C."/>
            <person name="Wei Y."/>
            <person name="Yin Z."/>
        </authorList>
    </citation>
    <scope>NUCLEOTIDE SEQUENCE [LARGE SCALE GENOMIC DNA]</scope>
    <source>
        <strain evidence="3">wls1934</strain>
    </source>
</reference>
<gene>
    <name evidence="2" type="ORF">GKR67_14325</name>
</gene>
<feature type="transmembrane region" description="Helical" evidence="1">
    <location>
        <begin position="81"/>
        <end position="102"/>
    </location>
</feature>
<evidence type="ECO:0000313" key="3">
    <source>
        <dbReference type="Proteomes" id="UP000449944"/>
    </source>
</evidence>
<evidence type="ECO:0000313" key="2">
    <source>
        <dbReference type="EMBL" id="MTC35785.1"/>
    </source>
</evidence>
<dbReference type="EMBL" id="WLUB01000046">
    <property type="protein sequence ID" value="MTC35785.1"/>
    <property type="molecule type" value="Genomic_DNA"/>
</dbReference>